<gene>
    <name evidence="2" type="ORF">B0H65DRAFT_440995</name>
</gene>
<accession>A0AAE0MTP5</accession>
<dbReference type="GeneID" id="87862650"/>
<evidence type="ECO:0000313" key="3">
    <source>
        <dbReference type="Proteomes" id="UP001278500"/>
    </source>
</evidence>
<feature type="compositionally biased region" description="Polar residues" evidence="1">
    <location>
        <begin position="149"/>
        <end position="172"/>
    </location>
</feature>
<sequence length="270" mass="27714">MSLPQASLPLHARCDPVNTDQPEMPQYVDFAAGVAKNFLREPELPALLEENGGQDANTGNGDNDHTSTNSDSSEPAASPVALGNVAIPHEPVPAPTHVSVTIIHSVAHTVASAFPSPGSIISESPAQIPALSPSPSVATSTPALGLVQDPTSVPSGQSLSMAPASASTSQCRPVSVSSPAPATTASPASVPTITPPPHATASTAGNRKRPNRKLSRELSSLAQLGGPGNVIGSVIVRKRRHGNEGDASDDTSHDVGKDRFKRVPTYVYTT</sequence>
<feature type="region of interest" description="Disordered" evidence="1">
    <location>
        <begin position="42"/>
        <end position="78"/>
    </location>
</feature>
<keyword evidence="3" id="KW-1185">Reference proteome</keyword>
<protein>
    <submittedName>
        <fullName evidence="2">Uncharacterized protein</fullName>
    </submittedName>
</protein>
<dbReference type="Proteomes" id="UP001278500">
    <property type="component" value="Unassembled WGS sequence"/>
</dbReference>
<feature type="region of interest" description="Disordered" evidence="1">
    <location>
        <begin position="1"/>
        <end position="22"/>
    </location>
</feature>
<comment type="caution">
    <text evidence="2">The sequence shown here is derived from an EMBL/GenBank/DDBJ whole genome shotgun (WGS) entry which is preliminary data.</text>
</comment>
<feature type="compositionally biased region" description="Low complexity" evidence="1">
    <location>
        <begin position="173"/>
        <end position="192"/>
    </location>
</feature>
<proteinExistence type="predicted"/>
<evidence type="ECO:0000256" key="1">
    <source>
        <dbReference type="SAM" id="MobiDB-lite"/>
    </source>
</evidence>
<name>A0AAE0MTP5_9PEZI</name>
<dbReference type="EMBL" id="JAUEPP010000003">
    <property type="protein sequence ID" value="KAK3347348.1"/>
    <property type="molecule type" value="Genomic_DNA"/>
</dbReference>
<organism evidence="2 3">
    <name type="scientific">Neurospora tetraspora</name>
    <dbReference type="NCBI Taxonomy" id="94610"/>
    <lineage>
        <taxon>Eukaryota</taxon>
        <taxon>Fungi</taxon>
        <taxon>Dikarya</taxon>
        <taxon>Ascomycota</taxon>
        <taxon>Pezizomycotina</taxon>
        <taxon>Sordariomycetes</taxon>
        <taxon>Sordariomycetidae</taxon>
        <taxon>Sordariales</taxon>
        <taxon>Sordariaceae</taxon>
        <taxon>Neurospora</taxon>
    </lineage>
</organism>
<dbReference type="AlphaFoldDB" id="A0AAE0MTP5"/>
<dbReference type="RefSeq" id="XP_062682430.1">
    <property type="nucleotide sequence ID" value="XM_062825496.1"/>
</dbReference>
<feature type="compositionally biased region" description="Low complexity" evidence="1">
    <location>
        <begin position="129"/>
        <end position="144"/>
    </location>
</feature>
<reference evidence="2" key="2">
    <citation type="submission" date="2023-06" db="EMBL/GenBank/DDBJ databases">
        <authorList>
            <consortium name="Lawrence Berkeley National Laboratory"/>
            <person name="Haridas S."/>
            <person name="Hensen N."/>
            <person name="Bonometti L."/>
            <person name="Westerberg I."/>
            <person name="Brannstrom I.O."/>
            <person name="Guillou S."/>
            <person name="Cros-Aarteil S."/>
            <person name="Calhoun S."/>
            <person name="Kuo A."/>
            <person name="Mondo S."/>
            <person name="Pangilinan J."/>
            <person name="Riley R."/>
            <person name="Labutti K."/>
            <person name="Andreopoulos B."/>
            <person name="Lipzen A."/>
            <person name="Chen C."/>
            <person name="Yanf M."/>
            <person name="Daum C."/>
            <person name="Ng V."/>
            <person name="Clum A."/>
            <person name="Steindorff A."/>
            <person name="Ohm R."/>
            <person name="Martin F."/>
            <person name="Silar P."/>
            <person name="Natvig D."/>
            <person name="Lalanne C."/>
            <person name="Gautier V."/>
            <person name="Ament-Velasquez S.L."/>
            <person name="Kruys A."/>
            <person name="Hutchinson M.I."/>
            <person name="Powell A.J."/>
            <person name="Barry K."/>
            <person name="Miller A.N."/>
            <person name="Grigoriev I.V."/>
            <person name="Debuchy R."/>
            <person name="Gladieux P."/>
            <person name="Thoren M.H."/>
            <person name="Johannesson H."/>
        </authorList>
    </citation>
    <scope>NUCLEOTIDE SEQUENCE</scope>
    <source>
        <strain evidence="2">CBS 560.94</strain>
    </source>
</reference>
<evidence type="ECO:0000313" key="2">
    <source>
        <dbReference type="EMBL" id="KAK3347348.1"/>
    </source>
</evidence>
<feature type="region of interest" description="Disordered" evidence="1">
    <location>
        <begin position="125"/>
        <end position="270"/>
    </location>
</feature>
<reference evidence="2" key="1">
    <citation type="journal article" date="2023" name="Mol. Phylogenet. Evol.">
        <title>Genome-scale phylogeny and comparative genomics of the fungal order Sordariales.</title>
        <authorList>
            <person name="Hensen N."/>
            <person name="Bonometti L."/>
            <person name="Westerberg I."/>
            <person name="Brannstrom I.O."/>
            <person name="Guillou S."/>
            <person name="Cros-Aarteil S."/>
            <person name="Calhoun S."/>
            <person name="Haridas S."/>
            <person name="Kuo A."/>
            <person name="Mondo S."/>
            <person name="Pangilinan J."/>
            <person name="Riley R."/>
            <person name="LaButti K."/>
            <person name="Andreopoulos B."/>
            <person name="Lipzen A."/>
            <person name="Chen C."/>
            <person name="Yan M."/>
            <person name="Daum C."/>
            <person name="Ng V."/>
            <person name="Clum A."/>
            <person name="Steindorff A."/>
            <person name="Ohm R.A."/>
            <person name="Martin F."/>
            <person name="Silar P."/>
            <person name="Natvig D.O."/>
            <person name="Lalanne C."/>
            <person name="Gautier V."/>
            <person name="Ament-Velasquez S.L."/>
            <person name="Kruys A."/>
            <person name="Hutchinson M.I."/>
            <person name="Powell A.J."/>
            <person name="Barry K."/>
            <person name="Miller A.N."/>
            <person name="Grigoriev I.V."/>
            <person name="Debuchy R."/>
            <person name="Gladieux P."/>
            <person name="Hiltunen Thoren M."/>
            <person name="Johannesson H."/>
        </authorList>
    </citation>
    <scope>NUCLEOTIDE SEQUENCE</scope>
    <source>
        <strain evidence="2">CBS 560.94</strain>
    </source>
</reference>